<dbReference type="RefSeq" id="WP_378154353.1">
    <property type="nucleotide sequence ID" value="NZ_JBHSEC010000014.1"/>
</dbReference>
<organism evidence="2 3">
    <name type="scientific">Chungangia koreensis</name>
    <dbReference type="NCBI Taxonomy" id="752657"/>
    <lineage>
        <taxon>Bacteria</taxon>
        <taxon>Bacillati</taxon>
        <taxon>Bacillota</taxon>
        <taxon>Bacilli</taxon>
        <taxon>Lactobacillales</taxon>
        <taxon>Chungangia</taxon>
    </lineage>
</organism>
<dbReference type="SUPFAM" id="SSF52266">
    <property type="entry name" value="SGNH hydrolase"/>
    <property type="match status" value="1"/>
</dbReference>
<evidence type="ECO:0000313" key="2">
    <source>
        <dbReference type="EMBL" id="MFC4410475.1"/>
    </source>
</evidence>
<name>A0ABV8X4X1_9LACT</name>
<proteinExistence type="predicted"/>
<accession>A0ABV8X4X1</accession>
<sequence>MKNYNLLLFIGLGLLLFFYSRTDGKENVSADASSSMRAFDPTYNPDQSIADFLTYRALLTGQAKMAVTGSSVTKGSGSSHQSKTWRGIIQEKLRYTHKALRNLTISNYGHSGYTSVRLLEEEVTAPIISEKPDVLFIETSVINNHNKNVTIEETLESLVQLHKLYSEALPNTKIYFMSPNPCTENKFGPEINSLGYTFIDYVNATAEFIKDKGWAYFDTHGSMLEEMEKENIALPSTLKDGIHPNDKGYAIWGKVLSPYLVKKGTH</sequence>
<keyword evidence="2" id="KW-0378">Hydrolase</keyword>
<dbReference type="Pfam" id="PF13472">
    <property type="entry name" value="Lipase_GDSL_2"/>
    <property type="match status" value="1"/>
</dbReference>
<evidence type="ECO:0000313" key="3">
    <source>
        <dbReference type="Proteomes" id="UP001595817"/>
    </source>
</evidence>
<feature type="domain" description="SGNH hydrolase-type esterase" evidence="1">
    <location>
        <begin position="69"/>
        <end position="251"/>
    </location>
</feature>
<dbReference type="Gene3D" id="3.40.50.1110">
    <property type="entry name" value="SGNH hydrolase"/>
    <property type="match status" value="1"/>
</dbReference>
<dbReference type="CDD" id="cd00229">
    <property type="entry name" value="SGNH_hydrolase"/>
    <property type="match status" value="1"/>
</dbReference>
<dbReference type="PANTHER" id="PTHR30383">
    <property type="entry name" value="THIOESTERASE 1/PROTEASE 1/LYSOPHOSPHOLIPASE L1"/>
    <property type="match status" value="1"/>
</dbReference>
<gene>
    <name evidence="2" type="ORF">ACFOZY_08565</name>
</gene>
<dbReference type="GO" id="GO:0016787">
    <property type="term" value="F:hydrolase activity"/>
    <property type="evidence" value="ECO:0007669"/>
    <property type="project" value="UniProtKB-KW"/>
</dbReference>
<dbReference type="EMBL" id="JBHSEC010000014">
    <property type="protein sequence ID" value="MFC4410475.1"/>
    <property type="molecule type" value="Genomic_DNA"/>
</dbReference>
<keyword evidence="3" id="KW-1185">Reference proteome</keyword>
<dbReference type="Proteomes" id="UP001595817">
    <property type="component" value="Unassembled WGS sequence"/>
</dbReference>
<protein>
    <submittedName>
        <fullName evidence="2">SGNH/GDSL hydrolase family protein</fullName>
    </submittedName>
</protein>
<comment type="caution">
    <text evidence="2">The sequence shown here is derived from an EMBL/GenBank/DDBJ whole genome shotgun (WGS) entry which is preliminary data.</text>
</comment>
<reference evidence="3" key="1">
    <citation type="journal article" date="2019" name="Int. J. Syst. Evol. Microbiol.">
        <title>The Global Catalogue of Microorganisms (GCM) 10K type strain sequencing project: providing services to taxonomists for standard genome sequencing and annotation.</title>
        <authorList>
            <consortium name="The Broad Institute Genomics Platform"/>
            <consortium name="The Broad Institute Genome Sequencing Center for Infectious Disease"/>
            <person name="Wu L."/>
            <person name="Ma J."/>
        </authorList>
    </citation>
    <scope>NUCLEOTIDE SEQUENCE [LARGE SCALE GENOMIC DNA]</scope>
    <source>
        <strain evidence="3">CCUG 59778</strain>
    </source>
</reference>
<dbReference type="InterPro" id="IPR036514">
    <property type="entry name" value="SGNH_hydro_sf"/>
</dbReference>
<evidence type="ECO:0000259" key="1">
    <source>
        <dbReference type="Pfam" id="PF13472"/>
    </source>
</evidence>
<dbReference type="InterPro" id="IPR051532">
    <property type="entry name" value="Ester_Hydrolysis_Enzymes"/>
</dbReference>
<dbReference type="InterPro" id="IPR013830">
    <property type="entry name" value="SGNH_hydro"/>
</dbReference>